<organism evidence="3 4">
    <name type="scientific">Abyssobacteria bacterium (strain SURF_5)</name>
    <dbReference type="NCBI Taxonomy" id="2093360"/>
    <lineage>
        <taxon>Bacteria</taxon>
        <taxon>Pseudomonadati</taxon>
        <taxon>Candidatus Hydrogenedentota</taxon>
        <taxon>Candidatus Abyssobacteria</taxon>
    </lineage>
</organism>
<proteinExistence type="predicted"/>
<dbReference type="PANTHER" id="PTHR34136:SF1">
    <property type="entry name" value="UDP-N-ACETYL-D-MANNOSAMINURONIC ACID TRANSFERASE"/>
    <property type="match status" value="1"/>
</dbReference>
<evidence type="ECO:0000256" key="1">
    <source>
        <dbReference type="ARBA" id="ARBA00022676"/>
    </source>
</evidence>
<evidence type="ECO:0000313" key="3">
    <source>
        <dbReference type="EMBL" id="RJP25487.1"/>
    </source>
</evidence>
<gene>
    <name evidence="3" type="ORF">C4520_02470</name>
</gene>
<accession>A0A3A4NYD6</accession>
<name>A0A3A4NYD6_ABYX5</name>
<protein>
    <submittedName>
        <fullName evidence="3">Glycosyltransferase</fullName>
    </submittedName>
</protein>
<dbReference type="Pfam" id="PF03808">
    <property type="entry name" value="Glyco_tran_WecG"/>
    <property type="match status" value="1"/>
</dbReference>
<reference evidence="3 4" key="1">
    <citation type="journal article" date="2017" name="ISME J.">
        <title>Energy and carbon metabolisms in a deep terrestrial subsurface fluid microbial community.</title>
        <authorList>
            <person name="Momper L."/>
            <person name="Jungbluth S.P."/>
            <person name="Lee M.D."/>
            <person name="Amend J.P."/>
        </authorList>
    </citation>
    <scope>NUCLEOTIDE SEQUENCE [LARGE SCALE GENOMIC DNA]</scope>
    <source>
        <strain evidence="3">SURF_5</strain>
    </source>
</reference>
<comment type="caution">
    <text evidence="3">The sequence shown here is derived from an EMBL/GenBank/DDBJ whole genome shotgun (WGS) entry which is preliminary data.</text>
</comment>
<keyword evidence="1" id="KW-0328">Glycosyltransferase</keyword>
<dbReference type="NCBIfam" id="TIGR00696">
    <property type="entry name" value="wecG_tagA_cpsF"/>
    <property type="match status" value="1"/>
</dbReference>
<dbReference type="AlphaFoldDB" id="A0A3A4NYD6"/>
<dbReference type="GO" id="GO:0016758">
    <property type="term" value="F:hexosyltransferase activity"/>
    <property type="evidence" value="ECO:0007669"/>
    <property type="project" value="TreeGrafter"/>
</dbReference>
<dbReference type="CDD" id="cd06533">
    <property type="entry name" value="Glyco_transf_WecG_TagA"/>
    <property type="match status" value="1"/>
</dbReference>
<dbReference type="InterPro" id="IPR004629">
    <property type="entry name" value="WecG_TagA_CpsF"/>
</dbReference>
<keyword evidence="2 3" id="KW-0808">Transferase</keyword>
<sequence>MHTIEHAQNYAGTNALRNDANNTVSMFGIPLMKLRLEDLLNIVSDCLDSQKRLTINYGNVRTMNLVYEDEILKMAMQKADVIYVDGAGLLFGARLLGKSLPCRMTGADWIYDLCELARRKRYSLFLLGGHEGVAQEAGRVLQERFPGLDVVGTHHGYFNRKDSRPVVHMINQSRPHILLVGMGSPIQEKWIFKYRGMLDVSICWAVGGLFNFVTGRERRAPAWMNDHSLEWLFRLVQDPKRLWKRYVVGNPVFILRVVKQLMHEKLLHSEAAVDGE</sequence>
<dbReference type="PANTHER" id="PTHR34136">
    <property type="match status" value="1"/>
</dbReference>
<dbReference type="Proteomes" id="UP000265882">
    <property type="component" value="Unassembled WGS sequence"/>
</dbReference>
<evidence type="ECO:0000256" key="2">
    <source>
        <dbReference type="ARBA" id="ARBA00022679"/>
    </source>
</evidence>
<dbReference type="EMBL" id="QZKU01000022">
    <property type="protein sequence ID" value="RJP25487.1"/>
    <property type="molecule type" value="Genomic_DNA"/>
</dbReference>
<evidence type="ECO:0000313" key="4">
    <source>
        <dbReference type="Proteomes" id="UP000265882"/>
    </source>
</evidence>